<dbReference type="PANTHER" id="PTHR30154">
    <property type="entry name" value="LEUCINE-RESPONSIVE REGULATORY PROTEIN"/>
    <property type="match status" value="1"/>
</dbReference>
<dbReference type="InterPro" id="IPR019888">
    <property type="entry name" value="Tscrpt_reg_AsnC-like"/>
</dbReference>
<dbReference type="InterPro" id="IPR036388">
    <property type="entry name" value="WH-like_DNA-bd_sf"/>
</dbReference>
<evidence type="ECO:0000259" key="4">
    <source>
        <dbReference type="PROSITE" id="PS50956"/>
    </source>
</evidence>
<keyword evidence="3" id="KW-0804">Transcription</keyword>
<dbReference type="GO" id="GO:0005829">
    <property type="term" value="C:cytosol"/>
    <property type="evidence" value="ECO:0007669"/>
    <property type="project" value="TreeGrafter"/>
</dbReference>
<reference evidence="5 6" key="1">
    <citation type="submission" date="2019-03" db="EMBL/GenBank/DDBJ databases">
        <title>Genomic Encyclopedia of Type Strains, Phase IV (KMG-IV): sequencing the most valuable type-strain genomes for metagenomic binning, comparative biology and taxonomic classification.</title>
        <authorList>
            <person name="Goeker M."/>
        </authorList>
    </citation>
    <scope>NUCLEOTIDE SEQUENCE [LARGE SCALE GENOMIC DNA]</scope>
    <source>
        <strain evidence="5 6">DSM 25903</strain>
    </source>
</reference>
<evidence type="ECO:0000313" key="5">
    <source>
        <dbReference type="EMBL" id="TDR93397.1"/>
    </source>
</evidence>
<dbReference type="SUPFAM" id="SSF46785">
    <property type="entry name" value="Winged helix' DNA-binding domain"/>
    <property type="match status" value="1"/>
</dbReference>
<evidence type="ECO:0000313" key="6">
    <source>
        <dbReference type="Proteomes" id="UP000295122"/>
    </source>
</evidence>
<dbReference type="FunFam" id="1.10.10.10:FF:000186">
    <property type="entry name" value="AsnC family transcriptional regulator"/>
    <property type="match status" value="1"/>
</dbReference>
<dbReference type="AlphaFoldDB" id="A0A4R7C9H3"/>
<protein>
    <submittedName>
        <fullName evidence="5">AsnC family transcriptional regulator</fullName>
    </submittedName>
</protein>
<evidence type="ECO:0000256" key="2">
    <source>
        <dbReference type="ARBA" id="ARBA00023125"/>
    </source>
</evidence>
<accession>A0A4R7C9H3</accession>
<evidence type="ECO:0000256" key="1">
    <source>
        <dbReference type="ARBA" id="ARBA00023015"/>
    </source>
</evidence>
<proteinExistence type="predicted"/>
<dbReference type="InterPro" id="IPR036390">
    <property type="entry name" value="WH_DNA-bd_sf"/>
</dbReference>
<dbReference type="Gene3D" id="3.30.70.920">
    <property type="match status" value="1"/>
</dbReference>
<feature type="domain" description="HTH asnC-type" evidence="4">
    <location>
        <begin position="6"/>
        <end position="67"/>
    </location>
</feature>
<dbReference type="Gene3D" id="1.10.10.10">
    <property type="entry name" value="Winged helix-like DNA-binding domain superfamily/Winged helix DNA-binding domain"/>
    <property type="match status" value="1"/>
</dbReference>
<evidence type="ECO:0000256" key="3">
    <source>
        <dbReference type="ARBA" id="ARBA00023163"/>
    </source>
</evidence>
<comment type="caution">
    <text evidence="5">The sequence shown here is derived from an EMBL/GenBank/DDBJ whole genome shotgun (WGS) entry which is preliminary data.</text>
</comment>
<dbReference type="InterPro" id="IPR011991">
    <property type="entry name" value="ArsR-like_HTH"/>
</dbReference>
<dbReference type="RefSeq" id="WP_133768403.1">
    <property type="nucleotide sequence ID" value="NZ_SNZR01000011.1"/>
</dbReference>
<dbReference type="OrthoDB" id="7847328at2"/>
<dbReference type="SMART" id="SM00344">
    <property type="entry name" value="HTH_ASNC"/>
    <property type="match status" value="1"/>
</dbReference>
<dbReference type="GO" id="GO:0043565">
    <property type="term" value="F:sequence-specific DNA binding"/>
    <property type="evidence" value="ECO:0007669"/>
    <property type="project" value="InterPro"/>
</dbReference>
<dbReference type="InterPro" id="IPR011008">
    <property type="entry name" value="Dimeric_a/b-barrel"/>
</dbReference>
<dbReference type="InterPro" id="IPR019887">
    <property type="entry name" value="Tscrpt_reg_AsnC/Lrp_C"/>
</dbReference>
<keyword evidence="2" id="KW-0238">DNA-binding</keyword>
<name>A0A4R7C9H3_9HYPH</name>
<dbReference type="PROSITE" id="PS50956">
    <property type="entry name" value="HTH_ASNC_2"/>
    <property type="match status" value="1"/>
</dbReference>
<gene>
    <name evidence="5" type="ORF">EV668_0658</name>
</gene>
<dbReference type="InterPro" id="IPR000485">
    <property type="entry name" value="AsnC-type_HTH_dom"/>
</dbReference>
<dbReference type="GO" id="GO:0006355">
    <property type="term" value="P:regulation of DNA-templated transcription"/>
    <property type="evidence" value="ECO:0007669"/>
    <property type="project" value="UniProtKB-ARBA"/>
</dbReference>
<dbReference type="GO" id="GO:0043200">
    <property type="term" value="P:response to amino acid"/>
    <property type="evidence" value="ECO:0007669"/>
    <property type="project" value="TreeGrafter"/>
</dbReference>
<dbReference type="Pfam" id="PF13412">
    <property type="entry name" value="HTH_24"/>
    <property type="match status" value="1"/>
</dbReference>
<dbReference type="CDD" id="cd00090">
    <property type="entry name" value="HTH_ARSR"/>
    <property type="match status" value="1"/>
</dbReference>
<dbReference type="PANTHER" id="PTHR30154:SF34">
    <property type="entry name" value="TRANSCRIPTIONAL REGULATOR AZLB"/>
    <property type="match status" value="1"/>
</dbReference>
<dbReference type="Pfam" id="PF01037">
    <property type="entry name" value="AsnC_trans_reg"/>
    <property type="match status" value="1"/>
</dbReference>
<dbReference type="PRINTS" id="PR00033">
    <property type="entry name" value="HTHASNC"/>
</dbReference>
<dbReference type="Proteomes" id="UP000295122">
    <property type="component" value="Unassembled WGS sequence"/>
</dbReference>
<keyword evidence="1" id="KW-0805">Transcription regulation</keyword>
<dbReference type="SUPFAM" id="SSF54909">
    <property type="entry name" value="Dimeric alpha+beta barrel"/>
    <property type="match status" value="1"/>
</dbReference>
<sequence>MPKHDLDEIDRKIVAALQQDGRMTSIELAERVGLSPSPCARRVRLLEAAGIITGYVALVDQVAVGLPISVFASIKLERQREEELDRFADAVSRWPEVVDCYLMTGQRDYLMRIVVQDLEAYERFLKEKLTRLDGVASIESSFALGQLKRSHALPIMGAGAGARGARRGK</sequence>
<dbReference type="InterPro" id="IPR019885">
    <property type="entry name" value="Tscrpt_reg_HTH_AsnC-type_CS"/>
</dbReference>
<organism evidence="5 6">
    <name type="scientific">Enterovirga rhinocerotis</name>
    <dbReference type="NCBI Taxonomy" id="1339210"/>
    <lineage>
        <taxon>Bacteria</taxon>
        <taxon>Pseudomonadati</taxon>
        <taxon>Pseudomonadota</taxon>
        <taxon>Alphaproteobacteria</taxon>
        <taxon>Hyphomicrobiales</taxon>
        <taxon>Methylobacteriaceae</taxon>
        <taxon>Enterovirga</taxon>
    </lineage>
</organism>
<dbReference type="EMBL" id="SNZR01000011">
    <property type="protein sequence ID" value="TDR93397.1"/>
    <property type="molecule type" value="Genomic_DNA"/>
</dbReference>
<dbReference type="PROSITE" id="PS00519">
    <property type="entry name" value="HTH_ASNC_1"/>
    <property type="match status" value="1"/>
</dbReference>
<keyword evidence="6" id="KW-1185">Reference proteome</keyword>